<dbReference type="SUPFAM" id="SSF51556">
    <property type="entry name" value="Metallo-dependent hydrolases"/>
    <property type="match status" value="1"/>
</dbReference>
<dbReference type="AlphaFoldDB" id="A0A554A2Z6"/>
<dbReference type="InterPro" id="IPR013108">
    <property type="entry name" value="Amidohydro_3"/>
</dbReference>
<dbReference type="Proteomes" id="UP000318521">
    <property type="component" value="Unassembled WGS sequence"/>
</dbReference>
<dbReference type="Gene3D" id="3.20.20.140">
    <property type="entry name" value="Metal-dependent hydrolases"/>
    <property type="match status" value="1"/>
</dbReference>
<dbReference type="Pfam" id="PF07969">
    <property type="entry name" value="Amidohydro_3"/>
    <property type="match status" value="1"/>
</dbReference>
<feature type="domain" description="Amidohydrolase 3" evidence="1">
    <location>
        <begin position="52"/>
        <end position="528"/>
    </location>
</feature>
<name>A0A554A2Z6_9BACI</name>
<protein>
    <submittedName>
        <fullName evidence="2">Amidohydrolase</fullName>
    </submittedName>
</protein>
<keyword evidence="2" id="KW-0378">Hydrolase</keyword>
<evidence type="ECO:0000313" key="3">
    <source>
        <dbReference type="Proteomes" id="UP000318521"/>
    </source>
</evidence>
<sequence length="533" mass="59828">MGTLWHNGTFFTLKQPDDSVEAVFVREGRIVEIGTKEELLRRYEQEITSIKDVRGGYVYPGFVDSHLHMIGHGEKLLSLDLSTVTSSNQMKELLIKKANEQSEGDWVIAEGWNENSFEDRKIFTRLELDEISSNRPLYASRICRHAAIVNTMALRNAGITKDTPDPSGGVIERDAFGEPTGYLMDAAVDLVKNVMPSVNKEYVTRALNHSVKDLLAQGITGGHTEDMNYYNGFSETIDVFQSLIHKDGYKFRVNLLIHHEQIENMISAGFKGGNLSPFLDIGSMKIFADGALGGRTAFLSEPYEDDPENYGVAMHSREELFALVKKARDFKLPVAIHVIGDAALEYAIDALEQYPPIEGRDRLIHLQVTRPSLIKRLKDLPVILDLQPRFVATDFPWVEERLGNQRLDSAFAWKTLLDEGLHCAGGSDAPIEPPSPLLGMHAAITRRHPAELEHEGYLPHEKLSRFEALQLFTSGSAYATGLEERRGILAEGYDADFTVLTHNLFTCDPEDFLQSDVLMTIVDDTIMYQNENK</sequence>
<dbReference type="PANTHER" id="PTHR22642">
    <property type="entry name" value="IMIDAZOLONEPROPIONASE"/>
    <property type="match status" value="1"/>
</dbReference>
<dbReference type="SUPFAM" id="SSF51338">
    <property type="entry name" value="Composite domain of metallo-dependent hydrolases"/>
    <property type="match status" value="1"/>
</dbReference>
<dbReference type="OrthoDB" id="9767366at2"/>
<dbReference type="Gene3D" id="2.30.40.10">
    <property type="entry name" value="Urease, subunit C, domain 1"/>
    <property type="match status" value="1"/>
</dbReference>
<gene>
    <name evidence="2" type="ORF">FN960_00450</name>
</gene>
<keyword evidence="3" id="KW-1185">Reference proteome</keyword>
<dbReference type="EMBL" id="VLXZ01000001">
    <property type="protein sequence ID" value="TSB48062.1"/>
    <property type="molecule type" value="Genomic_DNA"/>
</dbReference>
<proteinExistence type="predicted"/>
<organism evidence="2 3">
    <name type="scientific">Alkalicoccobacillus porphyridii</name>
    <dbReference type="NCBI Taxonomy" id="2597270"/>
    <lineage>
        <taxon>Bacteria</taxon>
        <taxon>Bacillati</taxon>
        <taxon>Bacillota</taxon>
        <taxon>Bacilli</taxon>
        <taxon>Bacillales</taxon>
        <taxon>Bacillaceae</taxon>
        <taxon>Alkalicoccobacillus</taxon>
    </lineage>
</organism>
<dbReference type="RefSeq" id="WP_143846408.1">
    <property type="nucleotide sequence ID" value="NZ_VLXZ01000001.1"/>
</dbReference>
<dbReference type="GO" id="GO:0016810">
    <property type="term" value="F:hydrolase activity, acting on carbon-nitrogen (but not peptide) bonds"/>
    <property type="evidence" value="ECO:0007669"/>
    <property type="project" value="InterPro"/>
</dbReference>
<dbReference type="InterPro" id="IPR032466">
    <property type="entry name" value="Metal_Hydrolase"/>
</dbReference>
<evidence type="ECO:0000259" key="1">
    <source>
        <dbReference type="Pfam" id="PF07969"/>
    </source>
</evidence>
<reference evidence="2 3" key="1">
    <citation type="submission" date="2019-07" db="EMBL/GenBank/DDBJ databases">
        <authorList>
            <person name="Park Y.J."/>
            <person name="Jeong S.E."/>
            <person name="Jung H.S."/>
        </authorList>
    </citation>
    <scope>NUCLEOTIDE SEQUENCE [LARGE SCALE GENOMIC DNA]</scope>
    <source>
        <strain evidence="3">P16(2019)</strain>
    </source>
</reference>
<dbReference type="Gene3D" id="3.10.310.70">
    <property type="match status" value="1"/>
</dbReference>
<dbReference type="CDD" id="cd01300">
    <property type="entry name" value="YtcJ_like"/>
    <property type="match status" value="1"/>
</dbReference>
<dbReference type="InterPro" id="IPR033932">
    <property type="entry name" value="YtcJ-like"/>
</dbReference>
<dbReference type="PANTHER" id="PTHR22642:SF2">
    <property type="entry name" value="PROTEIN LONG AFTER FAR-RED 3"/>
    <property type="match status" value="1"/>
</dbReference>
<dbReference type="InterPro" id="IPR011059">
    <property type="entry name" value="Metal-dep_hydrolase_composite"/>
</dbReference>
<accession>A0A554A2Z6</accession>
<comment type="caution">
    <text evidence="2">The sequence shown here is derived from an EMBL/GenBank/DDBJ whole genome shotgun (WGS) entry which is preliminary data.</text>
</comment>
<evidence type="ECO:0000313" key="2">
    <source>
        <dbReference type="EMBL" id="TSB48062.1"/>
    </source>
</evidence>